<evidence type="ECO:0000313" key="3">
    <source>
        <dbReference type="Proteomes" id="UP000011713"/>
    </source>
</evidence>
<dbReference type="CDD" id="cd00143">
    <property type="entry name" value="PP2Cc"/>
    <property type="match status" value="1"/>
</dbReference>
<dbReference type="SUPFAM" id="SSF81606">
    <property type="entry name" value="PP2C-like"/>
    <property type="match status" value="1"/>
</dbReference>
<dbReference type="PANTHER" id="PTHR13832:SF668">
    <property type="entry name" value="PROTEIN PHOSPHATASE 2C 39-RELATED"/>
    <property type="match status" value="1"/>
</dbReference>
<dbReference type="AlphaFoldDB" id="M4BB11"/>
<proteinExistence type="predicted"/>
<protein>
    <recommendedName>
        <fullName evidence="1">PPM-type phosphatase domain-containing protein</fullName>
    </recommendedName>
</protein>
<dbReference type="PROSITE" id="PS51746">
    <property type="entry name" value="PPM_2"/>
    <property type="match status" value="1"/>
</dbReference>
<sequence length="352" mass="37745">MNRSTPRLQQALSSVRAALSHQPFGNNKKTAIECNNVSNESNRSRDEAVDNNQEGINATVGAEPNGIPLLDVASISVEGSQGHANEDRCVVVSNERFHLFAVMDGHGGSLAGDFLVNELFKTLDEVYDDGFDHSALARAMEDLDRVFCALATSKMDMSGACLLAVLLYVDPKTDSLQKIVLNIGDCRAIVHEVGGSTVDNNNEKKILDQASLAALDASKTCALSKDHCASNAKERKRALQSGAFIYGDRIGGVLEPFRTIGDIDMKGSDMKNWVIATPEIHQSDLLVGRSTLVIATDGVWTVLDNDRAMALARRELGAKEAGASAESAARAIMQQARELGSCDDITVIVVSV</sequence>
<dbReference type="eggNOG" id="KOG0698">
    <property type="taxonomic scope" value="Eukaryota"/>
</dbReference>
<dbReference type="HOGENOM" id="CLU_050459_0_0_1"/>
<name>M4BB11_HYAAE</name>
<evidence type="ECO:0000313" key="2">
    <source>
        <dbReference type="EnsemblProtists" id="HpaP803472"/>
    </source>
</evidence>
<dbReference type="Gene3D" id="3.60.40.10">
    <property type="entry name" value="PPM-type phosphatase domain"/>
    <property type="match status" value="1"/>
</dbReference>
<keyword evidence="3" id="KW-1185">Reference proteome</keyword>
<dbReference type="InParanoid" id="M4BB11"/>
<dbReference type="SMART" id="SM00331">
    <property type="entry name" value="PP2C_SIG"/>
    <property type="match status" value="1"/>
</dbReference>
<accession>M4BB11</accession>
<reference evidence="2" key="2">
    <citation type="submission" date="2015-06" db="UniProtKB">
        <authorList>
            <consortium name="EnsemblProtists"/>
        </authorList>
    </citation>
    <scope>IDENTIFICATION</scope>
    <source>
        <strain evidence="2">Emoy2</strain>
    </source>
</reference>
<dbReference type="InterPro" id="IPR001932">
    <property type="entry name" value="PPM-type_phosphatase-like_dom"/>
</dbReference>
<dbReference type="InterPro" id="IPR036457">
    <property type="entry name" value="PPM-type-like_dom_sf"/>
</dbReference>
<reference evidence="3" key="1">
    <citation type="journal article" date="2010" name="Science">
        <title>Signatures of adaptation to obligate biotrophy in the Hyaloperonospora arabidopsidis genome.</title>
        <authorList>
            <person name="Baxter L."/>
            <person name="Tripathy S."/>
            <person name="Ishaque N."/>
            <person name="Boot N."/>
            <person name="Cabral A."/>
            <person name="Kemen E."/>
            <person name="Thines M."/>
            <person name="Ah-Fong A."/>
            <person name="Anderson R."/>
            <person name="Badejoko W."/>
            <person name="Bittner-Eddy P."/>
            <person name="Boore J.L."/>
            <person name="Chibucos M.C."/>
            <person name="Coates M."/>
            <person name="Dehal P."/>
            <person name="Delehaunty K."/>
            <person name="Dong S."/>
            <person name="Downton P."/>
            <person name="Dumas B."/>
            <person name="Fabro G."/>
            <person name="Fronick C."/>
            <person name="Fuerstenberg S.I."/>
            <person name="Fulton L."/>
            <person name="Gaulin E."/>
            <person name="Govers F."/>
            <person name="Hughes L."/>
            <person name="Humphray S."/>
            <person name="Jiang R.H."/>
            <person name="Judelson H."/>
            <person name="Kamoun S."/>
            <person name="Kyung K."/>
            <person name="Meijer H."/>
            <person name="Minx P."/>
            <person name="Morris P."/>
            <person name="Nelson J."/>
            <person name="Phuntumart V."/>
            <person name="Qutob D."/>
            <person name="Rehmany A."/>
            <person name="Rougon-Cardoso A."/>
            <person name="Ryden P."/>
            <person name="Torto-Alalibo T."/>
            <person name="Studholme D."/>
            <person name="Wang Y."/>
            <person name="Win J."/>
            <person name="Wood J."/>
            <person name="Clifton S.W."/>
            <person name="Rogers J."/>
            <person name="Van den Ackerveken G."/>
            <person name="Jones J.D."/>
            <person name="McDowell J.M."/>
            <person name="Beynon J."/>
            <person name="Tyler B.M."/>
        </authorList>
    </citation>
    <scope>NUCLEOTIDE SEQUENCE [LARGE SCALE GENOMIC DNA]</scope>
    <source>
        <strain evidence="3">Emoy2</strain>
    </source>
</reference>
<dbReference type="PANTHER" id="PTHR13832">
    <property type="entry name" value="PROTEIN PHOSPHATASE 2C"/>
    <property type="match status" value="1"/>
</dbReference>
<dbReference type="STRING" id="559515.M4BB11"/>
<dbReference type="EnsemblProtists" id="HpaT803472">
    <property type="protein sequence ID" value="HpaP803472"/>
    <property type="gene ID" value="HpaG803472"/>
</dbReference>
<dbReference type="Pfam" id="PF00481">
    <property type="entry name" value="PP2C"/>
    <property type="match status" value="1"/>
</dbReference>
<dbReference type="VEuPathDB" id="FungiDB:HpaG803472"/>
<organism evidence="2 3">
    <name type="scientific">Hyaloperonospora arabidopsidis (strain Emoy2)</name>
    <name type="common">Downy mildew agent</name>
    <name type="synonym">Peronospora arabidopsidis</name>
    <dbReference type="NCBI Taxonomy" id="559515"/>
    <lineage>
        <taxon>Eukaryota</taxon>
        <taxon>Sar</taxon>
        <taxon>Stramenopiles</taxon>
        <taxon>Oomycota</taxon>
        <taxon>Peronosporomycetes</taxon>
        <taxon>Peronosporales</taxon>
        <taxon>Peronosporaceae</taxon>
        <taxon>Hyaloperonospora</taxon>
    </lineage>
</organism>
<dbReference type="FunFam" id="3.60.40.10:FF:000227">
    <property type="entry name" value="Adenylate cyclase"/>
    <property type="match status" value="1"/>
</dbReference>
<dbReference type="Proteomes" id="UP000011713">
    <property type="component" value="Unassembled WGS sequence"/>
</dbReference>
<dbReference type="SMART" id="SM00332">
    <property type="entry name" value="PP2Cc"/>
    <property type="match status" value="1"/>
</dbReference>
<dbReference type="GO" id="GO:0004722">
    <property type="term" value="F:protein serine/threonine phosphatase activity"/>
    <property type="evidence" value="ECO:0007669"/>
    <property type="project" value="InterPro"/>
</dbReference>
<dbReference type="EMBL" id="JH598083">
    <property type="status" value="NOT_ANNOTATED_CDS"/>
    <property type="molecule type" value="Genomic_DNA"/>
</dbReference>
<evidence type="ECO:0000259" key="1">
    <source>
        <dbReference type="PROSITE" id="PS51746"/>
    </source>
</evidence>
<dbReference type="OMA" id="CANNAKE"/>
<feature type="domain" description="PPM-type phosphatase" evidence="1">
    <location>
        <begin position="69"/>
        <end position="352"/>
    </location>
</feature>
<dbReference type="InterPro" id="IPR015655">
    <property type="entry name" value="PP2C"/>
</dbReference>